<keyword evidence="5" id="KW-1185">Reference proteome</keyword>
<evidence type="ECO:0000256" key="3">
    <source>
        <dbReference type="SAM" id="SignalP"/>
    </source>
</evidence>
<feature type="region of interest" description="Disordered" evidence="1">
    <location>
        <begin position="266"/>
        <end position="294"/>
    </location>
</feature>
<proteinExistence type="predicted"/>
<dbReference type="EMBL" id="NEXV01000422">
    <property type="protein sequence ID" value="PIG83881.1"/>
    <property type="molecule type" value="Genomic_DNA"/>
</dbReference>
<dbReference type="Proteomes" id="UP000231358">
    <property type="component" value="Unassembled WGS sequence"/>
</dbReference>
<feature type="chain" id="PRO_5013909583" description="Mid2 domain-containing protein" evidence="3">
    <location>
        <begin position="33"/>
        <end position="294"/>
    </location>
</feature>
<comment type="caution">
    <text evidence="4">The sequence shown here is derived from an EMBL/GenBank/DDBJ whole genome shotgun (WGS) entry which is preliminary data.</text>
</comment>
<dbReference type="STRING" id="656916.A0A2G7FVL3"/>
<gene>
    <name evidence="4" type="ORF">AARAC_001864</name>
</gene>
<evidence type="ECO:0000313" key="5">
    <source>
        <dbReference type="Proteomes" id="UP000231358"/>
    </source>
</evidence>
<reference evidence="4 5" key="1">
    <citation type="submission" date="2017-05" db="EMBL/GenBank/DDBJ databases">
        <title>Genome sequence for an aflatoxigenic pathogen of Argentinian peanut, Aspergillus arachidicola.</title>
        <authorList>
            <person name="Moore G."/>
            <person name="Beltz S.B."/>
            <person name="Mack B.M."/>
        </authorList>
    </citation>
    <scope>NUCLEOTIDE SEQUENCE [LARGE SCALE GENOMIC DNA]</scope>
    <source>
        <strain evidence="4 5">CBS 117610</strain>
    </source>
</reference>
<keyword evidence="3" id="KW-0732">Signal</keyword>
<evidence type="ECO:0000256" key="2">
    <source>
        <dbReference type="SAM" id="Phobius"/>
    </source>
</evidence>
<accession>A0A2G7FVL3</accession>
<protein>
    <recommendedName>
        <fullName evidence="6">Mid2 domain-containing protein</fullName>
    </recommendedName>
</protein>
<evidence type="ECO:0000256" key="1">
    <source>
        <dbReference type="SAM" id="MobiDB-lite"/>
    </source>
</evidence>
<dbReference type="AlphaFoldDB" id="A0A2G7FVL3"/>
<sequence length="294" mass="30708">MKKPSQTENQTQIMSAMFRFIPFLALVTTSVAVKSDATCYFVNGNIATADVPCNTSAEITTCCNKNDICLSNGLCYLQSQGNHPVMSRGSCTDQNWGGACSSAEPCARWNQGTGYRVVNAIDDQYCCGNVVSIDNTTIECAVDRAFTVPIGTVIPGVAALANYTKGSTSSSASSNSSSSGNSSSDASGDTSGDHNDQSTRLAIGLGLGIPLGLIAGSALIWGAWERKQRSASMRELERLKASLAAAGPPGGMGYNYQHAHGYAPVPATPPTELGQYPVPVSELDSAGAKDVTRR</sequence>
<feature type="region of interest" description="Disordered" evidence="1">
    <location>
        <begin position="168"/>
        <end position="197"/>
    </location>
</feature>
<feature type="transmembrane region" description="Helical" evidence="2">
    <location>
        <begin position="201"/>
        <end position="224"/>
    </location>
</feature>
<keyword evidence="2" id="KW-1133">Transmembrane helix</keyword>
<feature type="compositionally biased region" description="Low complexity" evidence="1">
    <location>
        <begin position="168"/>
        <end position="190"/>
    </location>
</feature>
<organism evidence="4 5">
    <name type="scientific">Aspergillus arachidicola</name>
    <dbReference type="NCBI Taxonomy" id="656916"/>
    <lineage>
        <taxon>Eukaryota</taxon>
        <taxon>Fungi</taxon>
        <taxon>Dikarya</taxon>
        <taxon>Ascomycota</taxon>
        <taxon>Pezizomycotina</taxon>
        <taxon>Eurotiomycetes</taxon>
        <taxon>Eurotiomycetidae</taxon>
        <taxon>Eurotiales</taxon>
        <taxon>Aspergillaceae</taxon>
        <taxon>Aspergillus</taxon>
        <taxon>Aspergillus subgen. Circumdati</taxon>
    </lineage>
</organism>
<evidence type="ECO:0000313" key="4">
    <source>
        <dbReference type="EMBL" id="PIG83881.1"/>
    </source>
</evidence>
<keyword evidence="2" id="KW-0812">Transmembrane</keyword>
<feature type="signal peptide" evidence="3">
    <location>
        <begin position="1"/>
        <end position="32"/>
    </location>
</feature>
<name>A0A2G7FVL3_9EURO</name>
<evidence type="ECO:0008006" key="6">
    <source>
        <dbReference type="Google" id="ProtNLM"/>
    </source>
</evidence>
<keyword evidence="2" id="KW-0472">Membrane</keyword>